<evidence type="ECO:0000313" key="2">
    <source>
        <dbReference type="Proteomes" id="UP000785679"/>
    </source>
</evidence>
<comment type="caution">
    <text evidence="1">The sequence shown here is derived from an EMBL/GenBank/DDBJ whole genome shotgun (WGS) entry which is preliminary data.</text>
</comment>
<dbReference type="EMBL" id="RRYP01007307">
    <property type="protein sequence ID" value="TNV80587.1"/>
    <property type="molecule type" value="Genomic_DNA"/>
</dbReference>
<organism evidence="1 2">
    <name type="scientific">Halteria grandinella</name>
    <dbReference type="NCBI Taxonomy" id="5974"/>
    <lineage>
        <taxon>Eukaryota</taxon>
        <taxon>Sar</taxon>
        <taxon>Alveolata</taxon>
        <taxon>Ciliophora</taxon>
        <taxon>Intramacronucleata</taxon>
        <taxon>Spirotrichea</taxon>
        <taxon>Stichotrichia</taxon>
        <taxon>Sporadotrichida</taxon>
        <taxon>Halteriidae</taxon>
        <taxon>Halteria</taxon>
    </lineage>
</organism>
<keyword evidence="2" id="KW-1185">Reference proteome</keyword>
<dbReference type="Proteomes" id="UP000785679">
    <property type="component" value="Unassembled WGS sequence"/>
</dbReference>
<dbReference type="AlphaFoldDB" id="A0A8J8NRI6"/>
<protein>
    <submittedName>
        <fullName evidence="1">Uncharacterized protein</fullName>
    </submittedName>
</protein>
<sequence>MISMMKISTMAKFQMASAMDLAYCIVSTKLAIPTFICANGEKVFQQMGISCYSQKMLLKLTTETSMAISSSMGKAHGSAKMEGHTPASSNWGSSKDMADTQMVEELFMRENRKMIRSTEKVACLQRMVATKWAGIAVINWFVSQRPTQRKFEDKKDSSGKALL</sequence>
<name>A0A8J8NRI6_HALGN</name>
<reference evidence="1" key="1">
    <citation type="submission" date="2019-06" db="EMBL/GenBank/DDBJ databases">
        <authorList>
            <person name="Zheng W."/>
        </authorList>
    </citation>
    <scope>NUCLEOTIDE SEQUENCE</scope>
    <source>
        <strain evidence="1">QDHG01</strain>
    </source>
</reference>
<evidence type="ECO:0000313" key="1">
    <source>
        <dbReference type="EMBL" id="TNV80587.1"/>
    </source>
</evidence>
<proteinExistence type="predicted"/>
<accession>A0A8J8NRI6</accession>
<gene>
    <name evidence="1" type="ORF">FGO68_gene17049</name>
</gene>